<sequence length="261" mass="31040">MKYGVTFLLSMFVFVGCSTTQPKVIVSEDKKEVVEINKIESVVVENNVSQVMPVEEHVPVIDDENVILSVFSDELYFEKDKVGTDKTKVIIKYLDAFDWEKKALRKAYAKNKRLWSKKQSESFWKILEEDKYLSLCSNQRYWDNLQFEESEPERDILHSILFIKYLNNLSNGCPQWVESKVKNENSKQFINTKEIFSLLPHEVIIEKLFYLYTPHSKKFDTLMNEYRTLTSSEMKEDTHKAERLQIEEYKRNRSKPQYKNK</sequence>
<name>A0A6S6TFL0_9BACT</name>
<gene>
    <name evidence="2" type="ORF">HELGO_WM19884</name>
</gene>
<dbReference type="AlphaFoldDB" id="A0A6S6TFL0"/>
<reference evidence="2" key="1">
    <citation type="submission" date="2020-01" db="EMBL/GenBank/DDBJ databases">
        <authorList>
            <person name="Meier V. D."/>
            <person name="Meier V D."/>
        </authorList>
    </citation>
    <scope>NUCLEOTIDE SEQUENCE</scope>
    <source>
        <strain evidence="2">HLG_WM_MAG_06</strain>
    </source>
</reference>
<evidence type="ECO:0000256" key="1">
    <source>
        <dbReference type="SAM" id="MobiDB-lite"/>
    </source>
</evidence>
<evidence type="ECO:0000313" key="2">
    <source>
        <dbReference type="EMBL" id="CAA6813667.1"/>
    </source>
</evidence>
<organism evidence="2">
    <name type="scientific">uncultured Sulfurovum sp</name>
    <dbReference type="NCBI Taxonomy" id="269237"/>
    <lineage>
        <taxon>Bacteria</taxon>
        <taxon>Pseudomonadati</taxon>
        <taxon>Campylobacterota</taxon>
        <taxon>Epsilonproteobacteria</taxon>
        <taxon>Campylobacterales</taxon>
        <taxon>Sulfurovaceae</taxon>
        <taxon>Sulfurovum</taxon>
        <taxon>environmental samples</taxon>
    </lineage>
</organism>
<feature type="compositionally biased region" description="Basic residues" evidence="1">
    <location>
        <begin position="252"/>
        <end position="261"/>
    </location>
</feature>
<accession>A0A6S6TFL0</accession>
<dbReference type="PROSITE" id="PS51257">
    <property type="entry name" value="PROKAR_LIPOPROTEIN"/>
    <property type="match status" value="1"/>
</dbReference>
<feature type="compositionally biased region" description="Basic and acidic residues" evidence="1">
    <location>
        <begin position="233"/>
        <end position="251"/>
    </location>
</feature>
<proteinExistence type="predicted"/>
<protein>
    <recommendedName>
        <fullName evidence="3">Lipoprotein</fullName>
    </recommendedName>
</protein>
<evidence type="ECO:0008006" key="3">
    <source>
        <dbReference type="Google" id="ProtNLM"/>
    </source>
</evidence>
<feature type="region of interest" description="Disordered" evidence="1">
    <location>
        <begin position="233"/>
        <end position="261"/>
    </location>
</feature>
<dbReference type="EMBL" id="CACVAP010000073">
    <property type="protein sequence ID" value="CAA6813667.1"/>
    <property type="molecule type" value="Genomic_DNA"/>
</dbReference>